<proteinExistence type="predicted"/>
<organism evidence="1">
    <name type="scientific">Streptomyces sp. R08</name>
    <dbReference type="NCBI Taxonomy" id="3238624"/>
    <lineage>
        <taxon>Bacteria</taxon>
        <taxon>Bacillati</taxon>
        <taxon>Actinomycetota</taxon>
        <taxon>Actinomycetes</taxon>
        <taxon>Kitasatosporales</taxon>
        <taxon>Streptomycetaceae</taxon>
        <taxon>Streptomyces</taxon>
    </lineage>
</organism>
<dbReference type="AlphaFoldDB" id="A0AB39MM49"/>
<dbReference type="EMBL" id="CP163431">
    <property type="protein sequence ID" value="XDQ07109.1"/>
    <property type="molecule type" value="Genomic_DNA"/>
</dbReference>
<dbReference type="RefSeq" id="WP_369191932.1">
    <property type="nucleotide sequence ID" value="NZ_CP163431.1"/>
</dbReference>
<accession>A0AB39MM49</accession>
<evidence type="ECO:0000313" key="1">
    <source>
        <dbReference type="EMBL" id="XDQ07109.1"/>
    </source>
</evidence>
<protein>
    <submittedName>
        <fullName evidence="1">Uncharacterized protein</fullName>
    </submittedName>
</protein>
<sequence>MLDATTSRAAAVQGGLLLTQARRDTVTLAASLDTLIDCLRGHADR</sequence>
<gene>
    <name evidence="1" type="ORF">AB5J58_46050</name>
</gene>
<name>A0AB39MM49_9ACTN</name>
<reference evidence="1" key="1">
    <citation type="submission" date="2024-07" db="EMBL/GenBank/DDBJ databases">
        <authorList>
            <person name="Yu S.T."/>
        </authorList>
    </citation>
    <scope>NUCLEOTIDE SEQUENCE</scope>
    <source>
        <strain evidence="1">R08</strain>
    </source>
</reference>